<gene>
    <name evidence="2" type="ORF">P691DRAFT_119994</name>
</gene>
<sequence length="165" mass="17185">MDPFAAGEVVQVPGSSASVHTSGLVAAGPPAHSTGYNGSDDDHTSSHGHASNHHGFSSISYRTGLSDSRGNLAQPESQFFYQPQKPAPPVLSPQLHPYNTTPSAMAVPLPATMSSSTYTTSSPYQVGVGQAHNIRQADLDANYYAGQIHYDTGAIAPTRSAGYAV</sequence>
<proteinExistence type="predicted"/>
<organism evidence="2 3">
    <name type="scientific">Macrolepiota fuliginosa MF-IS2</name>
    <dbReference type="NCBI Taxonomy" id="1400762"/>
    <lineage>
        <taxon>Eukaryota</taxon>
        <taxon>Fungi</taxon>
        <taxon>Dikarya</taxon>
        <taxon>Basidiomycota</taxon>
        <taxon>Agaricomycotina</taxon>
        <taxon>Agaricomycetes</taxon>
        <taxon>Agaricomycetidae</taxon>
        <taxon>Agaricales</taxon>
        <taxon>Agaricineae</taxon>
        <taxon>Agaricaceae</taxon>
        <taxon>Macrolepiota</taxon>
    </lineage>
</organism>
<evidence type="ECO:0000313" key="2">
    <source>
        <dbReference type="EMBL" id="KAF9453057.1"/>
    </source>
</evidence>
<evidence type="ECO:0000313" key="3">
    <source>
        <dbReference type="Proteomes" id="UP000807342"/>
    </source>
</evidence>
<reference evidence="2" key="1">
    <citation type="submission" date="2020-11" db="EMBL/GenBank/DDBJ databases">
        <authorList>
            <consortium name="DOE Joint Genome Institute"/>
            <person name="Ahrendt S."/>
            <person name="Riley R."/>
            <person name="Andreopoulos W."/>
            <person name="Labutti K."/>
            <person name="Pangilinan J."/>
            <person name="Ruiz-Duenas F.J."/>
            <person name="Barrasa J.M."/>
            <person name="Sanchez-Garcia M."/>
            <person name="Camarero S."/>
            <person name="Miyauchi S."/>
            <person name="Serrano A."/>
            <person name="Linde D."/>
            <person name="Babiker R."/>
            <person name="Drula E."/>
            <person name="Ayuso-Fernandez I."/>
            <person name="Pacheco R."/>
            <person name="Padilla G."/>
            <person name="Ferreira P."/>
            <person name="Barriuso J."/>
            <person name="Kellner H."/>
            <person name="Castanera R."/>
            <person name="Alfaro M."/>
            <person name="Ramirez L."/>
            <person name="Pisabarro A.G."/>
            <person name="Kuo A."/>
            <person name="Tritt A."/>
            <person name="Lipzen A."/>
            <person name="He G."/>
            <person name="Yan M."/>
            <person name="Ng V."/>
            <person name="Cullen D."/>
            <person name="Martin F."/>
            <person name="Rosso M.-N."/>
            <person name="Henrissat B."/>
            <person name="Hibbett D."/>
            <person name="Martinez A.T."/>
            <person name="Grigoriev I.V."/>
        </authorList>
    </citation>
    <scope>NUCLEOTIDE SEQUENCE</scope>
    <source>
        <strain evidence="2">MF-IS2</strain>
    </source>
</reference>
<feature type="compositionally biased region" description="Polar residues" evidence="1">
    <location>
        <begin position="54"/>
        <end position="81"/>
    </location>
</feature>
<evidence type="ECO:0000256" key="1">
    <source>
        <dbReference type="SAM" id="MobiDB-lite"/>
    </source>
</evidence>
<protein>
    <submittedName>
        <fullName evidence="2">Uncharacterized protein</fullName>
    </submittedName>
</protein>
<comment type="caution">
    <text evidence="2">The sequence shown here is derived from an EMBL/GenBank/DDBJ whole genome shotgun (WGS) entry which is preliminary data.</text>
</comment>
<feature type="region of interest" description="Disordered" evidence="1">
    <location>
        <begin position="1"/>
        <end position="93"/>
    </location>
</feature>
<dbReference type="EMBL" id="MU151065">
    <property type="protein sequence ID" value="KAF9453057.1"/>
    <property type="molecule type" value="Genomic_DNA"/>
</dbReference>
<dbReference type="Proteomes" id="UP000807342">
    <property type="component" value="Unassembled WGS sequence"/>
</dbReference>
<dbReference type="AlphaFoldDB" id="A0A9P5XME5"/>
<accession>A0A9P5XME5</accession>
<keyword evidence="3" id="KW-1185">Reference proteome</keyword>
<name>A0A9P5XME5_9AGAR</name>